<keyword evidence="4" id="KW-1185">Reference proteome</keyword>
<evidence type="ECO:0000313" key="4">
    <source>
        <dbReference type="Proteomes" id="UP001165122"/>
    </source>
</evidence>
<feature type="transmembrane region" description="Helical" evidence="2">
    <location>
        <begin position="73"/>
        <end position="92"/>
    </location>
</feature>
<proteinExistence type="predicted"/>
<dbReference type="Proteomes" id="UP001165122">
    <property type="component" value="Unassembled WGS sequence"/>
</dbReference>
<evidence type="ECO:0000256" key="2">
    <source>
        <dbReference type="SAM" id="Phobius"/>
    </source>
</evidence>
<dbReference type="OrthoDB" id="10678310at2759"/>
<feature type="region of interest" description="Disordered" evidence="1">
    <location>
        <begin position="102"/>
        <end position="140"/>
    </location>
</feature>
<keyword evidence="2" id="KW-0812">Transmembrane</keyword>
<evidence type="ECO:0000313" key="3">
    <source>
        <dbReference type="EMBL" id="GMI16317.1"/>
    </source>
</evidence>
<keyword evidence="2" id="KW-0472">Membrane</keyword>
<comment type="caution">
    <text evidence="3">The sequence shown here is derived from an EMBL/GenBank/DDBJ whole genome shotgun (WGS) entry which is preliminary data.</text>
</comment>
<feature type="compositionally biased region" description="Polar residues" evidence="1">
    <location>
        <begin position="153"/>
        <end position="167"/>
    </location>
</feature>
<accession>A0A9W7FQ70</accession>
<dbReference type="AlphaFoldDB" id="A0A9W7FQ70"/>
<dbReference type="EMBL" id="BRXW01000249">
    <property type="protein sequence ID" value="GMI16317.1"/>
    <property type="molecule type" value="Genomic_DNA"/>
</dbReference>
<evidence type="ECO:0000256" key="1">
    <source>
        <dbReference type="SAM" id="MobiDB-lite"/>
    </source>
</evidence>
<protein>
    <recommendedName>
        <fullName evidence="5">Transmembrane protein</fullName>
    </recommendedName>
</protein>
<feature type="region of interest" description="Disordered" evidence="1">
    <location>
        <begin position="153"/>
        <end position="172"/>
    </location>
</feature>
<sequence>MLQKELRVDEMHEAERNRWTEIEHQPRTNCRRLCDGEIFLLKMTVIGTVLFCGILLTSANFDWFPSYIPKTCAWVMTLLPSILYAIMEILIWRTKRRKSTDDGEVEVSTSNVVAPTTDEESPPAEVISSPVHNDDDEDEVDVDIELPEIKTRTVSARSVGSGSSQKTAACPQRKALTFKQKNECLVN</sequence>
<gene>
    <name evidence="3" type="ORF">TrLO_g11834</name>
</gene>
<evidence type="ECO:0008006" key="5">
    <source>
        <dbReference type="Google" id="ProtNLM"/>
    </source>
</evidence>
<keyword evidence="2" id="KW-1133">Transmembrane helix</keyword>
<reference evidence="4" key="1">
    <citation type="journal article" date="2023" name="Commun. Biol.">
        <title>Genome analysis of Parmales, the sister group of diatoms, reveals the evolutionary specialization of diatoms from phago-mixotrophs to photoautotrophs.</title>
        <authorList>
            <person name="Ban H."/>
            <person name="Sato S."/>
            <person name="Yoshikawa S."/>
            <person name="Yamada K."/>
            <person name="Nakamura Y."/>
            <person name="Ichinomiya M."/>
            <person name="Sato N."/>
            <person name="Blanc-Mathieu R."/>
            <person name="Endo H."/>
            <person name="Kuwata A."/>
            <person name="Ogata H."/>
        </authorList>
    </citation>
    <scope>NUCLEOTIDE SEQUENCE [LARGE SCALE GENOMIC DNA]</scope>
    <source>
        <strain evidence="4">NIES 3700</strain>
    </source>
</reference>
<name>A0A9W7FQ70_9STRA</name>
<feature type="transmembrane region" description="Helical" evidence="2">
    <location>
        <begin position="39"/>
        <end position="61"/>
    </location>
</feature>
<organism evidence="3 4">
    <name type="scientific">Triparma laevis f. longispina</name>
    <dbReference type="NCBI Taxonomy" id="1714387"/>
    <lineage>
        <taxon>Eukaryota</taxon>
        <taxon>Sar</taxon>
        <taxon>Stramenopiles</taxon>
        <taxon>Ochrophyta</taxon>
        <taxon>Bolidophyceae</taxon>
        <taxon>Parmales</taxon>
        <taxon>Triparmaceae</taxon>
        <taxon>Triparma</taxon>
    </lineage>
</organism>